<dbReference type="Pfam" id="PF01979">
    <property type="entry name" value="Amidohydro_1"/>
    <property type="match status" value="1"/>
</dbReference>
<comment type="caution">
    <text evidence="3">The sequence shown here is derived from an EMBL/GenBank/DDBJ whole genome shotgun (WGS) entry which is preliminary data.</text>
</comment>
<evidence type="ECO:0000259" key="2">
    <source>
        <dbReference type="Pfam" id="PF01979"/>
    </source>
</evidence>
<feature type="domain" description="Amidohydrolase-related" evidence="2">
    <location>
        <begin position="107"/>
        <end position="454"/>
    </location>
</feature>
<dbReference type="InterPro" id="IPR051781">
    <property type="entry name" value="Metallo-dep_Hydrolase"/>
</dbReference>
<dbReference type="Proteomes" id="UP001484239">
    <property type="component" value="Unassembled WGS sequence"/>
</dbReference>
<reference evidence="3 4" key="1">
    <citation type="submission" date="2024-02" db="EMBL/GenBank/DDBJ databases">
        <title>A novel Gemmatimonadota bacterium.</title>
        <authorList>
            <person name="Du Z.-J."/>
            <person name="Ye Y.-Q."/>
        </authorList>
    </citation>
    <scope>NUCLEOTIDE SEQUENCE [LARGE SCALE GENOMIC DNA]</scope>
    <source>
        <strain evidence="3 4">DH-20</strain>
    </source>
</reference>
<keyword evidence="1" id="KW-0732">Signal</keyword>
<dbReference type="Gene3D" id="3.20.20.140">
    <property type="entry name" value="Metal-dependent hydrolases"/>
    <property type="match status" value="2"/>
</dbReference>
<name>A0ABU9E7H0_9BACT</name>
<dbReference type="InterPro" id="IPR006680">
    <property type="entry name" value="Amidohydro-rel"/>
</dbReference>
<evidence type="ECO:0000313" key="3">
    <source>
        <dbReference type="EMBL" id="MEK9500604.1"/>
    </source>
</evidence>
<dbReference type="RefSeq" id="WP_405284428.1">
    <property type="nucleotide sequence ID" value="NZ_CP144380.1"/>
</dbReference>
<feature type="signal peptide" evidence="1">
    <location>
        <begin position="1"/>
        <end position="28"/>
    </location>
</feature>
<dbReference type="PANTHER" id="PTHR43135:SF3">
    <property type="entry name" value="ALPHA-D-RIBOSE 1-METHYLPHOSPHONATE 5-TRIPHOSPHATE DIPHOSPHATASE"/>
    <property type="match status" value="1"/>
</dbReference>
<evidence type="ECO:0000313" key="4">
    <source>
        <dbReference type="Proteomes" id="UP001484239"/>
    </source>
</evidence>
<keyword evidence="4" id="KW-1185">Reference proteome</keyword>
<dbReference type="SUPFAM" id="SSF51556">
    <property type="entry name" value="Metallo-dependent hydrolases"/>
    <property type="match status" value="1"/>
</dbReference>
<dbReference type="Gene3D" id="2.30.40.10">
    <property type="entry name" value="Urease, subunit C, domain 1"/>
    <property type="match status" value="2"/>
</dbReference>
<gene>
    <name evidence="3" type="ORF">WI372_06415</name>
</gene>
<dbReference type="EMBL" id="JBBHLI010000003">
    <property type="protein sequence ID" value="MEK9500604.1"/>
    <property type="molecule type" value="Genomic_DNA"/>
</dbReference>
<dbReference type="SUPFAM" id="SSF51338">
    <property type="entry name" value="Composite domain of metallo-dependent hydrolases"/>
    <property type="match status" value="1"/>
</dbReference>
<protein>
    <submittedName>
        <fullName evidence="3">Amidohydrolase family protein</fullName>
    </submittedName>
</protein>
<organism evidence="3 4">
    <name type="scientific">Gaopeijia maritima</name>
    <dbReference type="NCBI Taxonomy" id="3119007"/>
    <lineage>
        <taxon>Bacteria</taxon>
        <taxon>Pseudomonadati</taxon>
        <taxon>Gemmatimonadota</taxon>
        <taxon>Longimicrobiia</taxon>
        <taxon>Gaopeijiales</taxon>
        <taxon>Gaopeijiaceae</taxon>
        <taxon>Gaopeijia</taxon>
    </lineage>
</organism>
<accession>A0ABU9E7H0</accession>
<sequence>MNTILRRASAVAAAALLVVAGDPASAEAQPFDALSPQVQSFVDVSTPHVLIENALLIDGTGAPARAGMDVLVSEGRIAAVGPTGSIAPPAGIADDDLTRVDASGHTLIPGLVMLHEHMFYPSGQARYNTNEVSFPPLYLAGGVTTMRTGGSLDTYSDLSTKRLIEAGSVVGPHMDVTGPYLEGRGGFIRSFPELETPEEARAHVDFWADRGVTSFKAYNLITREVLGAAIEAAHARGIKVTGHLCSITYREAADLGIDNLEHGFFAATDWVADKGPDQCPRGAGDTYLELDLEGRAFLDVVDHLIENDVALTSTLNVVERQAEGRPLPPDGAAAAMLPELREGVMRRAAGRGTPRGTALIRRYMDMEKIFFDRGGMLVVGTDPTGAGDVVPGYANQRSVQLLIEMGLGVEQAVMVATLNGATYLERADEIGSVEVGKVADLVLMRGDLLSDAEALRAMTLVFKDGVGYSSPRLFEEGTTGWVGVR</sequence>
<dbReference type="PANTHER" id="PTHR43135">
    <property type="entry name" value="ALPHA-D-RIBOSE 1-METHYLPHOSPHONATE 5-TRIPHOSPHATE DIPHOSPHATASE"/>
    <property type="match status" value="1"/>
</dbReference>
<dbReference type="InterPro" id="IPR011059">
    <property type="entry name" value="Metal-dep_hydrolase_composite"/>
</dbReference>
<feature type="chain" id="PRO_5046276868" evidence="1">
    <location>
        <begin position="29"/>
        <end position="485"/>
    </location>
</feature>
<proteinExistence type="predicted"/>
<evidence type="ECO:0000256" key="1">
    <source>
        <dbReference type="SAM" id="SignalP"/>
    </source>
</evidence>
<dbReference type="InterPro" id="IPR032466">
    <property type="entry name" value="Metal_Hydrolase"/>
</dbReference>